<keyword evidence="7" id="KW-1185">Reference proteome</keyword>
<keyword evidence="1" id="KW-0479">Metal-binding</keyword>
<gene>
    <name evidence="6" type="primary">Necator_chrII.g5005</name>
    <name evidence="6" type="ORF">RB195_017213</name>
</gene>
<feature type="signal peptide" evidence="4">
    <location>
        <begin position="1"/>
        <end position="20"/>
    </location>
</feature>
<reference evidence="6 7" key="1">
    <citation type="submission" date="2023-08" db="EMBL/GenBank/DDBJ databases">
        <title>A Necator americanus chromosomal reference genome.</title>
        <authorList>
            <person name="Ilik V."/>
            <person name="Petrzelkova K.J."/>
            <person name="Pardy F."/>
            <person name="Fuh T."/>
            <person name="Niatou-Singa F.S."/>
            <person name="Gouil Q."/>
            <person name="Baker L."/>
            <person name="Ritchie M.E."/>
            <person name="Jex A.R."/>
            <person name="Gazzola D."/>
            <person name="Li H."/>
            <person name="Toshio Fujiwara R."/>
            <person name="Zhan B."/>
            <person name="Aroian R.V."/>
            <person name="Pafco B."/>
            <person name="Schwarz E.M."/>
        </authorList>
    </citation>
    <scope>NUCLEOTIDE SEQUENCE [LARGE SCALE GENOMIC DNA]</scope>
    <source>
        <strain evidence="6 7">Aroian</strain>
        <tissue evidence="6">Whole animal</tissue>
    </source>
</reference>
<evidence type="ECO:0000313" key="7">
    <source>
        <dbReference type="Proteomes" id="UP001303046"/>
    </source>
</evidence>
<organism evidence="6 7">
    <name type="scientific">Necator americanus</name>
    <name type="common">Human hookworm</name>
    <dbReference type="NCBI Taxonomy" id="51031"/>
    <lineage>
        <taxon>Eukaryota</taxon>
        <taxon>Metazoa</taxon>
        <taxon>Ecdysozoa</taxon>
        <taxon>Nematoda</taxon>
        <taxon>Chromadorea</taxon>
        <taxon>Rhabditida</taxon>
        <taxon>Rhabditina</taxon>
        <taxon>Rhabditomorpha</taxon>
        <taxon>Strongyloidea</taxon>
        <taxon>Ancylostomatidae</taxon>
        <taxon>Bunostominae</taxon>
        <taxon>Necator</taxon>
    </lineage>
</organism>
<evidence type="ECO:0000313" key="6">
    <source>
        <dbReference type="EMBL" id="KAK6733326.1"/>
    </source>
</evidence>
<keyword evidence="4" id="KW-0732">Signal</keyword>
<dbReference type="Proteomes" id="UP001303046">
    <property type="component" value="Unassembled WGS sequence"/>
</dbReference>
<dbReference type="InterPro" id="IPR028846">
    <property type="entry name" value="Recoverin"/>
</dbReference>
<name>A0ABR1C465_NECAM</name>
<sequence length="307" mass="35377">MRQRAVLEFLIVEVLERVLAYAMTCGGQPMIKQFGDRAPTSNKFLKSLYWALRGCQYWLCFYDDEAEIDVEDLLSNPFNTQPPSLGRLQQLTGFNKDWLMFMYRNFKQRCSNGRMMSSQWRAIFRMLFPHAADHQFADRLYKAITEIRGHPHITFEDLIICLWEMTEGAQCSEYSQSKHPDISIKAAFVFAMMSPDPKGLVDAAAFHDYVRSVFTLCGSNREMDASSALGLPSASMNRRMTIPEIQNLTPYIKRFATERFRSLDTDHDGFITVSDVEEELKNGRNFVLMSRRDIEEASKKSEANSCS</sequence>
<dbReference type="InterPro" id="IPR018247">
    <property type="entry name" value="EF_Hand_1_Ca_BS"/>
</dbReference>
<evidence type="ECO:0000256" key="4">
    <source>
        <dbReference type="SAM" id="SignalP"/>
    </source>
</evidence>
<accession>A0ABR1C465</accession>
<keyword evidence="3" id="KW-0106">Calcium</keyword>
<evidence type="ECO:0000256" key="1">
    <source>
        <dbReference type="ARBA" id="ARBA00022723"/>
    </source>
</evidence>
<dbReference type="EMBL" id="JAVFWL010000002">
    <property type="protein sequence ID" value="KAK6733326.1"/>
    <property type="molecule type" value="Genomic_DNA"/>
</dbReference>
<dbReference type="InterPro" id="IPR002048">
    <property type="entry name" value="EF_hand_dom"/>
</dbReference>
<dbReference type="PANTHER" id="PTHR23055:SF111">
    <property type="entry name" value="EF-HAND DOMAIN-CONTAINING PROTEIN"/>
    <property type="match status" value="1"/>
</dbReference>
<feature type="domain" description="EF-hand" evidence="5">
    <location>
        <begin position="251"/>
        <end position="286"/>
    </location>
</feature>
<dbReference type="PROSITE" id="PS00018">
    <property type="entry name" value="EF_HAND_1"/>
    <property type="match status" value="1"/>
</dbReference>
<evidence type="ECO:0000259" key="5">
    <source>
        <dbReference type="PROSITE" id="PS50222"/>
    </source>
</evidence>
<evidence type="ECO:0000256" key="2">
    <source>
        <dbReference type="ARBA" id="ARBA00022737"/>
    </source>
</evidence>
<dbReference type="Gene3D" id="1.10.238.10">
    <property type="entry name" value="EF-hand"/>
    <property type="match status" value="1"/>
</dbReference>
<dbReference type="InterPro" id="IPR011992">
    <property type="entry name" value="EF-hand-dom_pair"/>
</dbReference>
<comment type="caution">
    <text evidence="6">The sequence shown here is derived from an EMBL/GenBank/DDBJ whole genome shotgun (WGS) entry which is preliminary data.</text>
</comment>
<proteinExistence type="predicted"/>
<protein>
    <recommendedName>
        <fullName evidence="5">EF-hand domain-containing protein</fullName>
    </recommendedName>
</protein>
<dbReference type="PANTHER" id="PTHR23055">
    <property type="entry name" value="CALCIUM BINDING PROTEINS"/>
    <property type="match status" value="1"/>
</dbReference>
<evidence type="ECO:0000256" key="3">
    <source>
        <dbReference type="ARBA" id="ARBA00022837"/>
    </source>
</evidence>
<feature type="chain" id="PRO_5045521308" description="EF-hand domain-containing protein" evidence="4">
    <location>
        <begin position="21"/>
        <end position="307"/>
    </location>
</feature>
<dbReference type="SUPFAM" id="SSF47473">
    <property type="entry name" value="EF-hand"/>
    <property type="match status" value="1"/>
</dbReference>
<dbReference type="PROSITE" id="PS50222">
    <property type="entry name" value="EF_HAND_2"/>
    <property type="match status" value="1"/>
</dbReference>
<keyword evidence="2" id="KW-0677">Repeat</keyword>